<gene>
    <name evidence="1" type="ORF">D187_007962</name>
</gene>
<comment type="caution">
    <text evidence="1">The sequence shown here is derived from an EMBL/GenBank/DDBJ whole genome shotgun (WGS) entry which is preliminary data.</text>
</comment>
<reference evidence="1" key="1">
    <citation type="submission" date="2013-05" db="EMBL/GenBank/DDBJ databases">
        <title>Genome assembly of Cystobacter fuscus DSM 2262.</title>
        <authorList>
            <person name="Sharma G."/>
            <person name="Khatri I."/>
            <person name="Kaur C."/>
            <person name="Mayilraj S."/>
            <person name="Subramanian S."/>
        </authorList>
    </citation>
    <scope>NUCLEOTIDE SEQUENCE [LARGE SCALE GENOMIC DNA]</scope>
    <source>
        <strain evidence="1">DSM 2262</strain>
    </source>
</reference>
<sequence length="60" mass="6848">MLRRGRPLPLCLHRLFFTRSAGIPGPFHPSDHPLVSVRGLDHPLEQRMGQPLPTRVQSDR</sequence>
<organism evidence="1 2">
    <name type="scientific">Cystobacter fuscus (strain ATCC 25194 / DSM 2262 / NBRC 100088 / M29)</name>
    <dbReference type="NCBI Taxonomy" id="1242864"/>
    <lineage>
        <taxon>Bacteria</taxon>
        <taxon>Pseudomonadati</taxon>
        <taxon>Myxococcota</taxon>
        <taxon>Myxococcia</taxon>
        <taxon>Myxococcales</taxon>
        <taxon>Cystobacterineae</taxon>
        <taxon>Archangiaceae</taxon>
        <taxon>Cystobacter</taxon>
    </lineage>
</organism>
<dbReference type="EMBL" id="ANAH02000066">
    <property type="protein sequence ID" value="EPX56620.1"/>
    <property type="molecule type" value="Genomic_DNA"/>
</dbReference>
<name>S9NWS3_CYSF2</name>
<protein>
    <submittedName>
        <fullName evidence="1">Uncharacterized protein</fullName>
    </submittedName>
</protein>
<proteinExistence type="predicted"/>
<dbReference type="AlphaFoldDB" id="S9NWS3"/>
<evidence type="ECO:0000313" key="1">
    <source>
        <dbReference type="EMBL" id="EPX56620.1"/>
    </source>
</evidence>
<accession>S9NWS3</accession>
<keyword evidence="2" id="KW-1185">Reference proteome</keyword>
<dbReference type="Proteomes" id="UP000011682">
    <property type="component" value="Unassembled WGS sequence"/>
</dbReference>
<evidence type="ECO:0000313" key="2">
    <source>
        <dbReference type="Proteomes" id="UP000011682"/>
    </source>
</evidence>